<reference evidence="1 2" key="1">
    <citation type="submission" date="2017-09" db="EMBL/GenBank/DDBJ databases">
        <title>Depth-based differentiation of microbial function through sediment-hosted aquifers and enrichment of novel symbionts in the deep terrestrial subsurface.</title>
        <authorList>
            <person name="Probst A.J."/>
            <person name="Ladd B."/>
            <person name="Jarett J.K."/>
            <person name="Geller-Mcgrath D.E."/>
            <person name="Sieber C.M."/>
            <person name="Emerson J.B."/>
            <person name="Anantharaman K."/>
            <person name="Thomas B.C."/>
            <person name="Malmstrom R."/>
            <person name="Stieglmeier M."/>
            <person name="Klingl A."/>
            <person name="Woyke T."/>
            <person name="Ryan C.M."/>
            <person name="Banfield J.F."/>
        </authorList>
    </citation>
    <scope>NUCLEOTIDE SEQUENCE [LARGE SCALE GENOMIC DNA]</scope>
    <source>
        <strain evidence="1">CG23_combo_of_CG06-09_8_20_14_all_38_19</strain>
    </source>
</reference>
<organism evidence="1 2">
    <name type="scientific">Candidatus Nealsonbacteria bacterium CG23_combo_of_CG06-09_8_20_14_all_38_19</name>
    <dbReference type="NCBI Taxonomy" id="1974721"/>
    <lineage>
        <taxon>Bacteria</taxon>
        <taxon>Candidatus Nealsoniibacteriota</taxon>
    </lineage>
</organism>
<comment type="caution">
    <text evidence="1">The sequence shown here is derived from an EMBL/GenBank/DDBJ whole genome shotgun (WGS) entry which is preliminary data.</text>
</comment>
<dbReference type="Proteomes" id="UP000230273">
    <property type="component" value="Unassembled WGS sequence"/>
</dbReference>
<protein>
    <submittedName>
        <fullName evidence="1">Uncharacterized protein</fullName>
    </submittedName>
</protein>
<dbReference type="AlphaFoldDB" id="A0A2G9YXG8"/>
<evidence type="ECO:0000313" key="1">
    <source>
        <dbReference type="EMBL" id="PIP23948.1"/>
    </source>
</evidence>
<evidence type="ECO:0000313" key="2">
    <source>
        <dbReference type="Proteomes" id="UP000230273"/>
    </source>
</evidence>
<name>A0A2G9YXG8_9BACT</name>
<dbReference type="EMBL" id="PCRP01000009">
    <property type="protein sequence ID" value="PIP23948.1"/>
    <property type="molecule type" value="Genomic_DNA"/>
</dbReference>
<proteinExistence type="predicted"/>
<sequence length="91" mass="10301">MGSKIKIPGRLKKKNCNPVKKSPRVKFEAKTFSFFADLDLRKMIAAHPKAIIELNKLTNDERGMNSILLHYNSIIMKQNPGIHIPGYQGLP</sequence>
<accession>A0A2G9YXG8</accession>
<gene>
    <name evidence="1" type="ORF">COX36_00550</name>
</gene>